<evidence type="ECO:0000259" key="3">
    <source>
        <dbReference type="Pfam" id="PF07261"/>
    </source>
</evidence>
<keyword evidence="5" id="KW-1185">Reference proteome</keyword>
<name>A0A1N6SFE8_9FIRM</name>
<comment type="similarity">
    <text evidence="1">Belongs to the DnaB/DnaD family.</text>
</comment>
<dbReference type="Pfam" id="PF07261">
    <property type="entry name" value="DnaB_2"/>
    <property type="match status" value="1"/>
</dbReference>
<feature type="compositionally biased region" description="Basic residues" evidence="2">
    <location>
        <begin position="336"/>
        <end position="350"/>
    </location>
</feature>
<reference evidence="5" key="1">
    <citation type="submission" date="2017-01" db="EMBL/GenBank/DDBJ databases">
        <authorList>
            <person name="Varghese N."/>
            <person name="Submissions S."/>
        </authorList>
    </citation>
    <scope>NUCLEOTIDE SEQUENCE [LARGE SCALE GENOMIC DNA]</scope>
    <source>
        <strain evidence="5">ATCC 700103</strain>
    </source>
</reference>
<evidence type="ECO:0000313" key="4">
    <source>
        <dbReference type="EMBL" id="SIQ39749.1"/>
    </source>
</evidence>
<evidence type="ECO:0000256" key="1">
    <source>
        <dbReference type="ARBA" id="ARBA00093462"/>
    </source>
</evidence>
<dbReference type="Proteomes" id="UP000185669">
    <property type="component" value="Unassembled WGS sequence"/>
</dbReference>
<protein>
    <submittedName>
        <fullName evidence="4">Replication initiation and membrane attachment</fullName>
    </submittedName>
</protein>
<dbReference type="InterPro" id="IPR006343">
    <property type="entry name" value="DnaB/C_C"/>
</dbReference>
<feature type="domain" description="DnaB/C C-terminal" evidence="3">
    <location>
        <begin position="161"/>
        <end position="224"/>
    </location>
</feature>
<evidence type="ECO:0000313" key="5">
    <source>
        <dbReference type="Proteomes" id="UP000185669"/>
    </source>
</evidence>
<organism evidence="4 5">
    <name type="scientific">Halanaerobium kushneri</name>
    <dbReference type="NCBI Taxonomy" id="56779"/>
    <lineage>
        <taxon>Bacteria</taxon>
        <taxon>Bacillati</taxon>
        <taxon>Bacillota</taxon>
        <taxon>Clostridia</taxon>
        <taxon>Halanaerobiales</taxon>
        <taxon>Halanaerobiaceae</taxon>
        <taxon>Halanaerobium</taxon>
    </lineage>
</organism>
<accession>A0A1N6SFE8</accession>
<dbReference type="RefSeq" id="WP_076544057.1">
    <property type="nucleotide sequence ID" value="NZ_FTNC01000004.1"/>
</dbReference>
<dbReference type="STRING" id="56779.SAMN05421834_10426"/>
<gene>
    <name evidence="4" type="ORF">SAMN05421834_10426</name>
</gene>
<dbReference type="AlphaFoldDB" id="A0A1N6SFE8"/>
<sequence length="373" mass="42931">MNTNYYKKTLDLSEADSRQLLTLGDSLIEKGFLRQFSGSETKVLLYLLTHRKEASEIEIELPLAAGALGMEIEFLKSALKGLARTGVINQKPAEENNFFRCFLNLEAVLKKNENKKVVEESSTAGAEIRKQLINSNSASKNEIAAALISFLPPASRNIHRREEIKSWLNDFEAKMLKELVRRVDKWLKRQGATDHLQGAYAYLKAIIDSWYQEEITTYEKLQQQDKLHRETKELARAYGIRSFSSNTAQLKTFQNWLSGEQALSKELALAAIREAVRRKRDGQPSLKYVEDNFINPIKELGINNLADFRRWLQKEMDGKAAEADSRDQAESDSGAKKQKTKKDKAKNKKKNEKDDEDSYKWKDFFIDFDKYKE</sequence>
<evidence type="ECO:0000256" key="2">
    <source>
        <dbReference type="SAM" id="MobiDB-lite"/>
    </source>
</evidence>
<dbReference type="OrthoDB" id="2110464at2"/>
<feature type="region of interest" description="Disordered" evidence="2">
    <location>
        <begin position="317"/>
        <end position="356"/>
    </location>
</feature>
<proteinExistence type="inferred from homology"/>
<dbReference type="EMBL" id="FTNC01000004">
    <property type="protein sequence ID" value="SIQ39749.1"/>
    <property type="molecule type" value="Genomic_DNA"/>
</dbReference>
<feature type="compositionally biased region" description="Basic and acidic residues" evidence="2">
    <location>
        <begin position="317"/>
        <end position="335"/>
    </location>
</feature>